<dbReference type="NCBIfam" id="TIGR01484">
    <property type="entry name" value="HAD-SF-IIB"/>
    <property type="match status" value="1"/>
</dbReference>
<dbReference type="GO" id="GO:0004805">
    <property type="term" value="F:trehalose-phosphatase activity"/>
    <property type="evidence" value="ECO:0007669"/>
    <property type="project" value="UniProtKB-EC"/>
</dbReference>
<evidence type="ECO:0000313" key="5">
    <source>
        <dbReference type="EMBL" id="MBU3079440.1"/>
    </source>
</evidence>
<proteinExistence type="inferred from homology"/>
<keyword evidence="3 4" id="KW-0378">Hydrolase</keyword>
<evidence type="ECO:0000256" key="1">
    <source>
        <dbReference type="ARBA" id="ARBA00005199"/>
    </source>
</evidence>
<dbReference type="EC" id="3.1.3.12" evidence="4"/>
<gene>
    <name evidence="5" type="primary">otsB</name>
    <name evidence="5" type="ORF">KOF26_16405</name>
</gene>
<dbReference type="InterPro" id="IPR044651">
    <property type="entry name" value="OTSB-like"/>
</dbReference>
<comment type="caution">
    <text evidence="5">The sequence shown here is derived from an EMBL/GenBank/DDBJ whole genome shotgun (WGS) entry which is preliminary data.</text>
</comment>
<dbReference type="Proteomes" id="UP000776276">
    <property type="component" value="Unassembled WGS sequence"/>
</dbReference>
<comment type="pathway">
    <text evidence="1 4">Glycan biosynthesis; trehalose biosynthesis.</text>
</comment>
<dbReference type="InterPro" id="IPR003337">
    <property type="entry name" value="Trehalose_PPase"/>
</dbReference>
<dbReference type="CDD" id="cd01627">
    <property type="entry name" value="HAD_TPP"/>
    <property type="match status" value="1"/>
</dbReference>
<organism evidence="5 6">
    <name type="scientific">Sphingomonas quercus</name>
    <dbReference type="NCBI Taxonomy" id="2842451"/>
    <lineage>
        <taxon>Bacteria</taxon>
        <taxon>Pseudomonadati</taxon>
        <taxon>Pseudomonadota</taxon>
        <taxon>Alphaproteobacteria</taxon>
        <taxon>Sphingomonadales</taxon>
        <taxon>Sphingomonadaceae</taxon>
        <taxon>Sphingomonas</taxon>
    </lineage>
</organism>
<evidence type="ECO:0000256" key="2">
    <source>
        <dbReference type="ARBA" id="ARBA00008770"/>
    </source>
</evidence>
<dbReference type="EMBL" id="JAHKRT010000010">
    <property type="protein sequence ID" value="MBU3079440.1"/>
    <property type="molecule type" value="Genomic_DNA"/>
</dbReference>
<sequence>MSLSPPPTDLPDRLSLFLDFDGTLVEMAPRPDAVAVDAGLQTLMGTLSARLDGRLAVVSGRSVARIRQFFGIAGFAIGGSHGVEMAWPDGRNVAPGEPRWRQRVIAQVTPFAESHPGVLVEVKPFGVALHYRLAPEAGPAVHALADELAAADGLRLQHGKMMVELREAGADKGDAVRAFMAEPAMAAGVPFFLGDDLTDESAFAAVAELGGAGVLVGPERRTAARYRLPDVAAVHGWLEALAGVAA</sequence>
<keyword evidence="4" id="KW-0479">Metal-binding</keyword>
<name>A0ABS6BMA0_9SPHN</name>
<dbReference type="PANTHER" id="PTHR43768">
    <property type="entry name" value="TREHALOSE 6-PHOSPHATE PHOSPHATASE"/>
    <property type="match status" value="1"/>
</dbReference>
<comment type="function">
    <text evidence="4">Removes the phosphate from trehalose 6-phosphate to produce free trehalose.</text>
</comment>
<keyword evidence="4" id="KW-0460">Magnesium</keyword>
<reference evidence="5 6" key="1">
    <citation type="submission" date="2021-06" db="EMBL/GenBank/DDBJ databases">
        <title>Sphingomonas sp. XMGL2, whole genome shotgun sequencing project.</title>
        <authorList>
            <person name="Zhao G."/>
            <person name="Shen L."/>
        </authorList>
    </citation>
    <scope>NUCLEOTIDE SEQUENCE [LARGE SCALE GENOMIC DNA]</scope>
    <source>
        <strain evidence="5 6">XMGL2</strain>
    </source>
</reference>
<accession>A0ABS6BMA0</accession>
<dbReference type="Pfam" id="PF02358">
    <property type="entry name" value="Trehalose_PPase"/>
    <property type="match status" value="1"/>
</dbReference>
<comment type="similarity">
    <text evidence="2 4">Belongs to the trehalose phosphatase family.</text>
</comment>
<evidence type="ECO:0000313" key="6">
    <source>
        <dbReference type="Proteomes" id="UP000776276"/>
    </source>
</evidence>
<dbReference type="PANTHER" id="PTHR43768:SF3">
    <property type="entry name" value="TREHALOSE 6-PHOSPHATE PHOSPHATASE"/>
    <property type="match status" value="1"/>
</dbReference>
<dbReference type="NCBIfam" id="TIGR00685">
    <property type="entry name" value="T6PP"/>
    <property type="match status" value="1"/>
</dbReference>
<dbReference type="RefSeq" id="WP_216327648.1">
    <property type="nucleotide sequence ID" value="NZ_JAHKRT010000010.1"/>
</dbReference>
<evidence type="ECO:0000256" key="3">
    <source>
        <dbReference type="ARBA" id="ARBA00022801"/>
    </source>
</evidence>
<comment type="cofactor">
    <cofactor evidence="4">
        <name>Mg(2+)</name>
        <dbReference type="ChEBI" id="CHEBI:18420"/>
    </cofactor>
</comment>
<evidence type="ECO:0000256" key="4">
    <source>
        <dbReference type="RuleBase" id="RU361117"/>
    </source>
</evidence>
<comment type="catalytic activity">
    <reaction evidence="4">
        <text>alpha,alpha-trehalose 6-phosphate + H2O = alpha,alpha-trehalose + phosphate</text>
        <dbReference type="Rhea" id="RHEA:23420"/>
        <dbReference type="ChEBI" id="CHEBI:15377"/>
        <dbReference type="ChEBI" id="CHEBI:16551"/>
        <dbReference type="ChEBI" id="CHEBI:43474"/>
        <dbReference type="ChEBI" id="CHEBI:58429"/>
        <dbReference type="EC" id="3.1.3.12"/>
    </reaction>
</comment>
<dbReference type="InterPro" id="IPR006379">
    <property type="entry name" value="HAD-SF_hydro_IIB"/>
</dbReference>
<keyword evidence="6" id="KW-1185">Reference proteome</keyword>
<protein>
    <recommendedName>
        <fullName evidence="4">Trehalose 6-phosphate phosphatase</fullName>
        <ecNumber evidence="4">3.1.3.12</ecNumber>
    </recommendedName>
</protein>